<feature type="compositionally biased region" description="Polar residues" evidence="1">
    <location>
        <begin position="228"/>
        <end position="237"/>
    </location>
</feature>
<evidence type="ECO:0000313" key="2">
    <source>
        <dbReference type="EMBL" id="ODQ89412.1"/>
    </source>
</evidence>
<organism evidence="2 3">
    <name type="scientific">Mycolicibacterium flavescens</name>
    <name type="common">Mycobacterium flavescens</name>
    <dbReference type="NCBI Taxonomy" id="1776"/>
    <lineage>
        <taxon>Bacteria</taxon>
        <taxon>Bacillati</taxon>
        <taxon>Actinomycetota</taxon>
        <taxon>Actinomycetes</taxon>
        <taxon>Mycobacteriales</taxon>
        <taxon>Mycobacteriaceae</taxon>
        <taxon>Mycolicibacterium</taxon>
    </lineage>
</organism>
<protein>
    <recommendedName>
        <fullName evidence="4">PE family protein</fullName>
    </recommendedName>
</protein>
<feature type="compositionally biased region" description="Acidic residues" evidence="1">
    <location>
        <begin position="208"/>
        <end position="224"/>
    </location>
</feature>
<evidence type="ECO:0000256" key="1">
    <source>
        <dbReference type="SAM" id="MobiDB-lite"/>
    </source>
</evidence>
<proteinExistence type="predicted"/>
<evidence type="ECO:0008006" key="4">
    <source>
        <dbReference type="Google" id="ProtNLM"/>
    </source>
</evidence>
<comment type="caution">
    <text evidence="2">The sequence shown here is derived from an EMBL/GenBank/DDBJ whole genome shotgun (WGS) entry which is preliminary data.</text>
</comment>
<dbReference type="EMBL" id="MIHA01000010">
    <property type="protein sequence ID" value="ODQ89412.1"/>
    <property type="molecule type" value="Genomic_DNA"/>
</dbReference>
<dbReference type="AlphaFoldDB" id="A0A1E3RIW7"/>
<sequence>MTPPVRLAAAVEPLAVTDLPDLLQRLFVPPSAGAAFPEPQFPPVVVGNSLGTLIENTYNAIEPWVQWGFEVAEYAVGWVPWVGWLAPQIMIFYNTGEQIARSVTFNFADWIDGQVSFGQGLANIGVDTVNAFIYFANAQIAFWLPPLPPIPPIGPFAAETAADETVVVANETQLAEVEAGSEIEPEPIADARSAKAIVQKDGISEDTITSDEEEEEEEAEEEAEVAPTPTSSSNGAVSAQGEVRTPAPSEPEANDEPVDTGTQATDSTTKPDPPAPTTETDTDTDADTSAESAE</sequence>
<accession>A0A1E3RIW7</accession>
<evidence type="ECO:0000313" key="3">
    <source>
        <dbReference type="Proteomes" id="UP000094053"/>
    </source>
</evidence>
<feature type="compositionally biased region" description="Acidic residues" evidence="1">
    <location>
        <begin position="280"/>
        <end position="294"/>
    </location>
</feature>
<gene>
    <name evidence="2" type="ORF">BHQ18_15695</name>
</gene>
<name>A0A1E3RIW7_MYCFV</name>
<feature type="region of interest" description="Disordered" evidence="1">
    <location>
        <begin position="177"/>
        <end position="294"/>
    </location>
</feature>
<reference evidence="3" key="1">
    <citation type="submission" date="2016-09" db="EMBL/GenBank/DDBJ databases">
        <authorList>
            <person name="Greninger A.L."/>
            <person name="Jerome K.R."/>
            <person name="Mcnair B."/>
            <person name="Wallis C."/>
            <person name="Fang F."/>
        </authorList>
    </citation>
    <scope>NUCLEOTIDE SEQUENCE [LARGE SCALE GENOMIC DNA]</scope>
    <source>
        <strain evidence="3">M6</strain>
    </source>
</reference>
<keyword evidence="3" id="KW-1185">Reference proteome</keyword>
<dbReference type="Proteomes" id="UP000094053">
    <property type="component" value="Unassembled WGS sequence"/>
</dbReference>